<gene>
    <name evidence="1" type="ORF">BSZ32_13385</name>
</gene>
<comment type="caution">
    <text evidence="1">The sequence shown here is derived from an EMBL/GenBank/DDBJ whole genome shotgun (WGS) entry which is preliminary data.</text>
</comment>
<evidence type="ECO:0000313" key="1">
    <source>
        <dbReference type="EMBL" id="PQJ29379.1"/>
    </source>
</evidence>
<reference evidence="1 2" key="1">
    <citation type="submission" date="2016-12" db="EMBL/GenBank/DDBJ databases">
        <title>Study of bacterial adaptation to deep sea.</title>
        <authorList>
            <person name="Song J."/>
            <person name="Yoshizawa S."/>
            <person name="Kogure K."/>
        </authorList>
    </citation>
    <scope>NUCLEOTIDE SEQUENCE [LARGE SCALE GENOMIC DNA]</scope>
    <source>
        <strain evidence="1 2">SAORIC-165</strain>
    </source>
</reference>
<name>A0A2S7U316_9BACT</name>
<dbReference type="Proteomes" id="UP000239907">
    <property type="component" value="Unassembled WGS sequence"/>
</dbReference>
<organism evidence="1 2">
    <name type="scientific">Rubritalea profundi</name>
    <dbReference type="NCBI Taxonomy" id="1658618"/>
    <lineage>
        <taxon>Bacteria</taxon>
        <taxon>Pseudomonadati</taxon>
        <taxon>Verrucomicrobiota</taxon>
        <taxon>Verrucomicrobiia</taxon>
        <taxon>Verrucomicrobiales</taxon>
        <taxon>Rubritaleaceae</taxon>
        <taxon>Rubritalea</taxon>
    </lineage>
</organism>
<dbReference type="AlphaFoldDB" id="A0A2S7U316"/>
<protein>
    <submittedName>
        <fullName evidence="1">Uncharacterized protein</fullName>
    </submittedName>
</protein>
<proteinExistence type="predicted"/>
<dbReference type="RefSeq" id="WP_105043881.1">
    <property type="nucleotide sequence ID" value="NZ_MQWA01000001.1"/>
</dbReference>
<sequence>MWIDAIRLKGATDTKLAVKGLLDEYAAVLGGPVEIEFLGGAASKGERPKARPLKNKTRIAGKQCGF</sequence>
<accession>A0A2S7U316</accession>
<evidence type="ECO:0000313" key="2">
    <source>
        <dbReference type="Proteomes" id="UP000239907"/>
    </source>
</evidence>
<dbReference type="EMBL" id="MQWA01000001">
    <property type="protein sequence ID" value="PQJ29379.1"/>
    <property type="molecule type" value="Genomic_DNA"/>
</dbReference>
<keyword evidence="2" id="KW-1185">Reference proteome</keyword>